<dbReference type="InterPro" id="IPR036291">
    <property type="entry name" value="NAD(P)-bd_dom_sf"/>
</dbReference>
<proteinExistence type="predicted"/>
<dbReference type="NCBIfam" id="NF005811">
    <property type="entry name" value="PRK07677.1"/>
    <property type="match status" value="1"/>
</dbReference>
<comment type="caution">
    <text evidence="21">The sequence shown here is derived from an EMBL/GenBank/DDBJ whole genome shotgun (WGS) entry which is preliminary data.</text>
</comment>
<evidence type="ECO:0000256" key="10">
    <source>
        <dbReference type="ARBA" id="ARBA00023160"/>
    </source>
</evidence>
<dbReference type="InterPro" id="IPR052388">
    <property type="entry name" value="Peroxisomal_t2-enoyl-CoA_red"/>
</dbReference>
<dbReference type="CDD" id="cd05369">
    <property type="entry name" value="TER_DECR_SDR_a"/>
    <property type="match status" value="1"/>
</dbReference>
<dbReference type="FunFam" id="3.40.50.720:FF:000084">
    <property type="entry name" value="Short-chain dehydrogenase reductase"/>
    <property type="match status" value="1"/>
</dbReference>
<dbReference type="NCBIfam" id="NF005559">
    <property type="entry name" value="PRK07231.1"/>
    <property type="match status" value="1"/>
</dbReference>
<keyword evidence="22" id="KW-1185">Reference proteome</keyword>
<keyword evidence="4" id="KW-0597">Phosphoprotein</keyword>
<dbReference type="GO" id="GO:0019166">
    <property type="term" value="F:trans-2-enoyl-CoA reductase (NADPH) activity"/>
    <property type="evidence" value="ECO:0007669"/>
    <property type="project" value="UniProtKB-EC"/>
</dbReference>
<evidence type="ECO:0000256" key="20">
    <source>
        <dbReference type="ARBA" id="ARBA00049559"/>
    </source>
</evidence>
<dbReference type="Pfam" id="PF13561">
    <property type="entry name" value="adh_short_C2"/>
    <property type="match status" value="1"/>
</dbReference>
<keyword evidence="5" id="KW-0276">Fatty acid metabolism</keyword>
<evidence type="ECO:0000313" key="21">
    <source>
        <dbReference type="EMBL" id="RKQ35896.1"/>
    </source>
</evidence>
<dbReference type="PRINTS" id="PR00081">
    <property type="entry name" value="GDHRDH"/>
</dbReference>
<comment type="catalytic activity">
    <reaction evidence="15">
        <text>(2E)-dodecenoyl-CoA + NADPH + H(+) = dodecanoyl-CoA + NADP(+)</text>
        <dbReference type="Rhea" id="RHEA:44964"/>
        <dbReference type="ChEBI" id="CHEBI:15378"/>
        <dbReference type="ChEBI" id="CHEBI:57330"/>
        <dbReference type="ChEBI" id="CHEBI:57375"/>
        <dbReference type="ChEBI" id="CHEBI:57783"/>
        <dbReference type="ChEBI" id="CHEBI:58349"/>
    </reaction>
    <physiologicalReaction direction="left-to-right" evidence="15">
        <dbReference type="Rhea" id="RHEA:44965"/>
    </physiologicalReaction>
</comment>
<accession>A0A495ABW1</accession>
<dbReference type="Gene3D" id="3.40.50.720">
    <property type="entry name" value="NAD(P)-binding Rossmann-like Domain"/>
    <property type="match status" value="1"/>
</dbReference>
<comment type="catalytic activity">
    <reaction evidence="16">
        <text>(2E)-tetradecenoyl-CoA + NADPH + H(+) = tetradecanoyl-CoA + NADP(+)</text>
        <dbReference type="Rhea" id="RHEA:44968"/>
        <dbReference type="ChEBI" id="CHEBI:15378"/>
        <dbReference type="ChEBI" id="CHEBI:57385"/>
        <dbReference type="ChEBI" id="CHEBI:57783"/>
        <dbReference type="ChEBI" id="CHEBI:58349"/>
        <dbReference type="ChEBI" id="CHEBI:61405"/>
    </reaction>
    <physiologicalReaction direction="left-to-right" evidence="16">
        <dbReference type="Rhea" id="RHEA:44969"/>
    </physiologicalReaction>
</comment>
<evidence type="ECO:0000256" key="9">
    <source>
        <dbReference type="ARBA" id="ARBA00023140"/>
    </source>
</evidence>
<dbReference type="InterPro" id="IPR002347">
    <property type="entry name" value="SDR_fam"/>
</dbReference>
<comment type="catalytic activity">
    <reaction evidence="20">
        <text>(2E)-octenoyl-CoA + NADPH + H(+) = octanoyl-CoA + NADP(+)</text>
        <dbReference type="Rhea" id="RHEA:44952"/>
        <dbReference type="ChEBI" id="CHEBI:15378"/>
        <dbReference type="ChEBI" id="CHEBI:57386"/>
        <dbReference type="ChEBI" id="CHEBI:57783"/>
        <dbReference type="ChEBI" id="CHEBI:58349"/>
        <dbReference type="ChEBI" id="CHEBI:62242"/>
    </reaction>
    <physiologicalReaction direction="left-to-right" evidence="20">
        <dbReference type="Rhea" id="RHEA:44953"/>
    </physiologicalReaction>
</comment>
<dbReference type="EMBL" id="RBZP01000002">
    <property type="protein sequence ID" value="RKQ35896.1"/>
    <property type="molecule type" value="Genomic_DNA"/>
</dbReference>
<gene>
    <name evidence="21" type="ORF">D8M06_05480</name>
</gene>
<keyword evidence="8" id="KW-0443">Lipid metabolism</keyword>
<sequence length="253" mass="26940">MEGKSIIITGGATGLGKAMAMEFARLGADIVIASRNLENLEKAAKEISTFNNKVIVTQTDVRSPEQVEKMVRRAVEENGKIDILVNNAAGNFRVPSLDMSVNAWNSVVDIVLHGTWYCSQEVGRQMVFQKTGGNILNIGSTHVWSGNPGTAHSTAAKAGVLALTKTLAVEWAQENIRVNLIAPGPIEGTGAAEQLWSTPELEKAVLNRIPSGRMGTPKEVAYLASYLVSDYASYVTGSSFVIDGAGHLNKGGV</sequence>
<comment type="subcellular location">
    <subcellularLocation>
        <location evidence="1">Peroxisome</location>
    </subcellularLocation>
</comment>
<evidence type="ECO:0000256" key="5">
    <source>
        <dbReference type="ARBA" id="ARBA00022832"/>
    </source>
</evidence>
<evidence type="ECO:0000256" key="1">
    <source>
        <dbReference type="ARBA" id="ARBA00004275"/>
    </source>
</evidence>
<evidence type="ECO:0000256" key="16">
    <source>
        <dbReference type="ARBA" id="ARBA00048686"/>
    </source>
</evidence>
<evidence type="ECO:0000256" key="14">
    <source>
        <dbReference type="ARBA" id="ARBA00041063"/>
    </source>
</evidence>
<comment type="pathway">
    <text evidence="2">Lipid metabolism.</text>
</comment>
<evidence type="ECO:0000256" key="12">
    <source>
        <dbReference type="ARBA" id="ARBA00038622"/>
    </source>
</evidence>
<organism evidence="21 22">
    <name type="scientific">Oceanobacillus halophilus</name>
    <dbReference type="NCBI Taxonomy" id="930130"/>
    <lineage>
        <taxon>Bacteria</taxon>
        <taxon>Bacillati</taxon>
        <taxon>Bacillota</taxon>
        <taxon>Bacilli</taxon>
        <taxon>Bacillales</taxon>
        <taxon>Bacillaceae</taxon>
        <taxon>Oceanobacillus</taxon>
    </lineage>
</organism>
<keyword evidence="3" id="KW-0444">Lipid biosynthesis</keyword>
<keyword evidence="10" id="KW-0275">Fatty acid biosynthesis</keyword>
<keyword evidence="9" id="KW-0576">Peroxisome</keyword>
<evidence type="ECO:0000256" key="18">
    <source>
        <dbReference type="ARBA" id="ARBA00049251"/>
    </source>
</evidence>
<dbReference type="EC" id="1.3.1.38" evidence="13"/>
<dbReference type="AlphaFoldDB" id="A0A495ABW1"/>
<comment type="catalytic activity">
    <reaction evidence="19">
        <text>(2E)-decenoyl-CoA + NADPH + H(+) = decanoyl-CoA + NADP(+)</text>
        <dbReference type="Rhea" id="RHEA:44960"/>
        <dbReference type="ChEBI" id="CHEBI:15378"/>
        <dbReference type="ChEBI" id="CHEBI:57783"/>
        <dbReference type="ChEBI" id="CHEBI:58349"/>
        <dbReference type="ChEBI" id="CHEBI:61406"/>
        <dbReference type="ChEBI" id="CHEBI:61430"/>
    </reaction>
    <physiologicalReaction direction="left-to-right" evidence="19">
        <dbReference type="Rhea" id="RHEA:44961"/>
    </physiologicalReaction>
</comment>
<name>A0A495ABW1_9BACI</name>
<dbReference type="RefSeq" id="WP_121203567.1">
    <property type="nucleotide sequence ID" value="NZ_RBZP01000002.1"/>
</dbReference>
<keyword evidence="7 21" id="KW-0560">Oxidoreductase</keyword>
<evidence type="ECO:0000256" key="13">
    <source>
        <dbReference type="ARBA" id="ARBA00038849"/>
    </source>
</evidence>
<evidence type="ECO:0000256" key="8">
    <source>
        <dbReference type="ARBA" id="ARBA00023098"/>
    </source>
</evidence>
<evidence type="ECO:0000256" key="15">
    <source>
        <dbReference type="ARBA" id="ARBA00047570"/>
    </source>
</evidence>
<dbReference type="OrthoDB" id="9803333at2"/>
<evidence type="ECO:0000256" key="19">
    <source>
        <dbReference type="ARBA" id="ARBA00049386"/>
    </source>
</evidence>
<dbReference type="PANTHER" id="PTHR24317:SF7">
    <property type="entry name" value="PEROXISOMAL TRANS-2-ENOYL-COA REDUCTASE"/>
    <property type="match status" value="1"/>
</dbReference>
<evidence type="ECO:0000256" key="6">
    <source>
        <dbReference type="ARBA" id="ARBA00022857"/>
    </source>
</evidence>
<reference evidence="21 22" key="1">
    <citation type="journal article" date="2016" name="Int. J. Syst. Evol. Microbiol.">
        <title>Oceanobacillus halophilus sp. nov., a novel moderately halophilic bacterium from a hypersaline lake.</title>
        <authorList>
            <person name="Amoozegar M.A."/>
            <person name="Bagheri M."/>
            <person name="Makhdoumi A."/>
            <person name="Nikou M.M."/>
            <person name="Fazeli S.A.S."/>
            <person name="Schumann P."/>
            <person name="Sproer C."/>
            <person name="Sanchez-Porro C."/>
            <person name="Ventosa A."/>
        </authorList>
    </citation>
    <scope>NUCLEOTIDE SEQUENCE [LARGE SCALE GENOMIC DNA]</scope>
    <source>
        <strain evidence="21 22">DSM 23996</strain>
    </source>
</reference>
<evidence type="ECO:0000256" key="17">
    <source>
        <dbReference type="ARBA" id="ARBA00049108"/>
    </source>
</evidence>
<comment type="catalytic activity">
    <reaction evidence="18">
        <text>a (2E)-enoyl-CoA + NADPH + H(+) = a 2,3-saturated acyl-CoA + NADP(+)</text>
        <dbReference type="Rhea" id="RHEA:33763"/>
        <dbReference type="ChEBI" id="CHEBI:15378"/>
        <dbReference type="ChEBI" id="CHEBI:57783"/>
        <dbReference type="ChEBI" id="CHEBI:58349"/>
        <dbReference type="ChEBI" id="CHEBI:58856"/>
        <dbReference type="ChEBI" id="CHEBI:65111"/>
        <dbReference type="EC" id="1.3.1.38"/>
    </reaction>
    <physiologicalReaction direction="left-to-right" evidence="18">
        <dbReference type="Rhea" id="RHEA:33764"/>
    </physiologicalReaction>
</comment>
<evidence type="ECO:0000256" key="11">
    <source>
        <dbReference type="ARBA" id="ARBA00037124"/>
    </source>
</evidence>
<comment type="subunit">
    <text evidence="12">Interacts with PEX5, probably required to target it into peroxisomes.</text>
</comment>
<protein>
    <recommendedName>
        <fullName evidence="14">Peroxisomal trans-2-enoyl-CoA reductase</fullName>
        <ecNumber evidence="13">1.3.1.38</ecNumber>
    </recommendedName>
</protein>
<comment type="catalytic activity">
    <reaction evidence="17">
        <text>(2E)-hexenoyl-CoA + NADPH + H(+) = hexanoyl-CoA + NADP(+)</text>
        <dbReference type="Rhea" id="RHEA:44956"/>
        <dbReference type="ChEBI" id="CHEBI:15378"/>
        <dbReference type="ChEBI" id="CHEBI:57783"/>
        <dbReference type="ChEBI" id="CHEBI:58349"/>
        <dbReference type="ChEBI" id="CHEBI:62077"/>
        <dbReference type="ChEBI" id="CHEBI:62620"/>
    </reaction>
    <physiologicalReaction direction="left-to-right" evidence="17">
        <dbReference type="Rhea" id="RHEA:44957"/>
    </physiologicalReaction>
</comment>
<evidence type="ECO:0000256" key="4">
    <source>
        <dbReference type="ARBA" id="ARBA00022553"/>
    </source>
</evidence>
<dbReference type="PRINTS" id="PR00080">
    <property type="entry name" value="SDRFAMILY"/>
</dbReference>
<evidence type="ECO:0000256" key="2">
    <source>
        <dbReference type="ARBA" id="ARBA00005189"/>
    </source>
</evidence>
<dbReference type="SUPFAM" id="SSF51735">
    <property type="entry name" value="NAD(P)-binding Rossmann-fold domains"/>
    <property type="match status" value="1"/>
</dbReference>
<dbReference type="GO" id="GO:0008206">
    <property type="term" value="P:bile acid metabolic process"/>
    <property type="evidence" value="ECO:0007669"/>
    <property type="project" value="UniProtKB-ARBA"/>
</dbReference>
<comment type="function">
    <text evidence="11">Participates in chain elongation of fatty acids. Catalyzes the reduction of trans-2-enoyl-CoAs of varying chain lengths from 6:1 to 16:1, having maximum activity with 10:1 CoA. Has no 2,4-dienoyl-CoA reductase activity.</text>
</comment>
<dbReference type="Proteomes" id="UP000269301">
    <property type="component" value="Unassembled WGS sequence"/>
</dbReference>
<keyword evidence="6" id="KW-0521">NADP</keyword>
<evidence type="ECO:0000313" key="22">
    <source>
        <dbReference type="Proteomes" id="UP000269301"/>
    </source>
</evidence>
<evidence type="ECO:0000256" key="7">
    <source>
        <dbReference type="ARBA" id="ARBA00023002"/>
    </source>
</evidence>
<dbReference type="GO" id="GO:0006633">
    <property type="term" value="P:fatty acid biosynthetic process"/>
    <property type="evidence" value="ECO:0007669"/>
    <property type="project" value="UniProtKB-KW"/>
</dbReference>
<dbReference type="PANTHER" id="PTHR24317">
    <property type="entry name" value="PEROXISOMAL TRANS-2-ENOYL-COA REDUCTASE"/>
    <property type="match status" value="1"/>
</dbReference>
<evidence type="ECO:0000256" key="3">
    <source>
        <dbReference type="ARBA" id="ARBA00022516"/>
    </source>
</evidence>